<dbReference type="Proteomes" id="UP001381693">
    <property type="component" value="Unassembled WGS sequence"/>
</dbReference>
<comment type="caution">
    <text evidence="5">The sequence shown here is derived from an EMBL/GenBank/DDBJ whole genome shotgun (WGS) entry which is preliminary data.</text>
</comment>
<accession>A0AAN8X2U6</accession>
<feature type="compositionally biased region" description="Low complexity" evidence="3">
    <location>
        <begin position="292"/>
        <end position="304"/>
    </location>
</feature>
<dbReference type="InterPro" id="IPR039785">
    <property type="entry name" value="MINY3/4"/>
</dbReference>
<evidence type="ECO:0000313" key="6">
    <source>
        <dbReference type="Proteomes" id="UP001381693"/>
    </source>
</evidence>
<keyword evidence="2" id="KW-0788">Thiol protease</keyword>
<dbReference type="GO" id="GO:0006508">
    <property type="term" value="P:proteolysis"/>
    <property type="evidence" value="ECO:0007669"/>
    <property type="project" value="UniProtKB-KW"/>
</dbReference>
<feature type="region of interest" description="Disordered" evidence="3">
    <location>
        <begin position="371"/>
        <end position="430"/>
    </location>
</feature>
<gene>
    <name evidence="5" type="ORF">SK128_012016</name>
</gene>
<dbReference type="PANTHER" id="PTHR12473">
    <property type="entry name" value="UBIQUITIN CARBOXYL-TERMINAL HYDROLASE MINDY-4-RELATED"/>
    <property type="match status" value="1"/>
</dbReference>
<dbReference type="GO" id="GO:0071108">
    <property type="term" value="P:protein K48-linked deubiquitination"/>
    <property type="evidence" value="ECO:0007669"/>
    <property type="project" value="InterPro"/>
</dbReference>
<name>A0AAN8X2U6_HALRR</name>
<feature type="compositionally biased region" description="Basic and acidic residues" evidence="3">
    <location>
        <begin position="391"/>
        <end position="402"/>
    </location>
</feature>
<dbReference type="GO" id="GO:1990380">
    <property type="term" value="F:K48-linked deubiquitinase activity"/>
    <property type="evidence" value="ECO:0007669"/>
    <property type="project" value="UniProtKB-UniRule"/>
</dbReference>
<dbReference type="SMART" id="SM01174">
    <property type="entry name" value="DUF4205"/>
    <property type="match status" value="1"/>
</dbReference>
<feature type="region of interest" description="Disordered" evidence="3">
    <location>
        <begin position="292"/>
        <end position="317"/>
    </location>
</feature>
<comment type="catalytic activity">
    <reaction evidence="2">
        <text>Thiol-dependent hydrolysis of ester, thioester, amide, peptide and isopeptide bonds formed by the C-terminal Gly of ubiquitin (a 76-residue protein attached to proteins as an intracellular targeting signal).</text>
        <dbReference type="EC" id="3.4.19.12"/>
    </reaction>
</comment>
<organism evidence="5 6">
    <name type="scientific">Halocaridina rubra</name>
    <name type="common">Hawaiian red shrimp</name>
    <dbReference type="NCBI Taxonomy" id="373956"/>
    <lineage>
        <taxon>Eukaryota</taxon>
        <taxon>Metazoa</taxon>
        <taxon>Ecdysozoa</taxon>
        <taxon>Arthropoda</taxon>
        <taxon>Crustacea</taxon>
        <taxon>Multicrustacea</taxon>
        <taxon>Malacostraca</taxon>
        <taxon>Eumalacostraca</taxon>
        <taxon>Eucarida</taxon>
        <taxon>Decapoda</taxon>
        <taxon>Pleocyemata</taxon>
        <taxon>Caridea</taxon>
        <taxon>Atyoidea</taxon>
        <taxon>Atyidae</taxon>
        <taxon>Halocaridina</taxon>
    </lineage>
</organism>
<keyword evidence="2" id="KW-0645">Protease</keyword>
<dbReference type="Pfam" id="PF13898">
    <property type="entry name" value="MINDY-3_4_CD"/>
    <property type="match status" value="1"/>
</dbReference>
<evidence type="ECO:0000256" key="2">
    <source>
        <dbReference type="RuleBase" id="RU367088"/>
    </source>
</evidence>
<feature type="compositionally biased region" description="Basic residues" evidence="3">
    <location>
        <begin position="410"/>
        <end position="421"/>
    </location>
</feature>
<keyword evidence="2" id="KW-0378">Hydrolase</keyword>
<feature type="region of interest" description="Disordered" evidence="3">
    <location>
        <begin position="332"/>
        <end position="353"/>
    </location>
</feature>
<keyword evidence="2" id="KW-0833">Ubl conjugation pathway</keyword>
<proteinExistence type="inferred from homology"/>
<comment type="similarity">
    <text evidence="1 2">Belongs to the MINDY deubiquitinase family. FAM188 subfamily.</text>
</comment>
<dbReference type="EMBL" id="JAXCGZ010013246">
    <property type="protein sequence ID" value="KAK7073153.1"/>
    <property type="molecule type" value="Genomic_DNA"/>
</dbReference>
<dbReference type="InterPro" id="IPR025257">
    <property type="entry name" value="MINDY-3/4_CD"/>
</dbReference>
<feature type="compositionally biased region" description="Basic residues" evidence="3">
    <location>
        <begin position="380"/>
        <end position="390"/>
    </location>
</feature>
<dbReference type="AlphaFoldDB" id="A0AAN8X2U6"/>
<dbReference type="GO" id="GO:0004843">
    <property type="term" value="F:cysteine-type deubiquitinase activity"/>
    <property type="evidence" value="ECO:0007669"/>
    <property type="project" value="UniProtKB-UniRule"/>
</dbReference>
<evidence type="ECO:0000256" key="1">
    <source>
        <dbReference type="ARBA" id="ARBA00011074"/>
    </source>
</evidence>
<dbReference type="PANTHER" id="PTHR12473:SF8">
    <property type="entry name" value="UBIQUITIN CARBOXYL-TERMINAL HYDROLASE MINDY-4-RELATED"/>
    <property type="match status" value="1"/>
</dbReference>
<evidence type="ECO:0000313" key="5">
    <source>
        <dbReference type="EMBL" id="KAK7073153.1"/>
    </source>
</evidence>
<keyword evidence="6" id="KW-1185">Reference proteome</keyword>
<protein>
    <recommendedName>
        <fullName evidence="2">Ubiquitin carboxyl-terminal hydrolase MINDY</fullName>
        <ecNumber evidence="2">3.4.19.12</ecNumber>
    </recommendedName>
</protein>
<evidence type="ECO:0000256" key="3">
    <source>
        <dbReference type="SAM" id="MobiDB-lite"/>
    </source>
</evidence>
<evidence type="ECO:0000259" key="4">
    <source>
        <dbReference type="SMART" id="SM01174"/>
    </source>
</evidence>
<dbReference type="EC" id="3.4.19.12" evidence="2"/>
<feature type="region of interest" description="Disordered" evidence="3">
    <location>
        <begin position="16"/>
        <end position="36"/>
    </location>
</feature>
<sequence>MPKLYWRNREEEVVSGRPSRLGFDSPPRPGTQESVIHSPSHSHLFWLHSTGNPGVTEDGVGRGDERSPPIMKINTQVPNFKPGGIFDNALDSFRPHASSYEMKNGFQGPIKAHANGHVHNGLSNGFSNGHSLSSISIQNGLISNGIQGRKGNSVFDTDADVDIATMAAQRDQLRGARNNRGMMAPVMSKTEESSLRSATRRLQMAKQRSESGLGGHELGEVIEEHIFPTHVSRDMESVGVPDTATRRRRFISDRRNQVGGILEGLEGVSLRSPGDYLIDADRRNDIMAQSMRRQSLRSSKQSLMEGGYGNYDSATSSRLSVDSTNEFAIFRGEEEESNTERREKSSVPKFIPNSHEDIQILNLQGFMDSSSVAEDGASTSRRKQRKRKGKRESEDGTIDRVKNASSKFGPKSRRKRTHRSSKGISSDDDGEMVLKDIDELDSKVAGLVLGPKPVKESVGKPITLEEAGDLKNLLMGSPAQSMSNEWMMQNFQQNANANLSYGLVQKKGGPCGVLACVQAYMMKCLIFGSAVAPSTSPVSPLRPSQREWSWALSAAITEILWKAGQEQKAVLALPGSFPHFSDQGVGRYSRDGVTETITLHEYVEVLQLYDAVSSHLTIFTNESGSGCVILLYSALLSRGIESVKADMDAGGGHLINAHGYSSQEIVNLMLTGRATTNTFDGEQTLGSSPTQMLVLHGVQHRSEIGFLSLYEHYDCYKVGSFLKSPDYPIWVVCCESHFSLIFSRDTLVTADSPSVSKFDIYYYDGLAVQDDEIRLTIDLEGEEPDVTVVPPLEHCIRTKWHRASVEWNGIDPLL</sequence>
<feature type="domain" description="Deubiquitinating enzyme MINDY-3/4 conserved" evidence="4">
    <location>
        <begin position="471"/>
        <end position="809"/>
    </location>
</feature>
<reference evidence="5 6" key="1">
    <citation type="submission" date="2023-11" db="EMBL/GenBank/DDBJ databases">
        <title>Halocaridina rubra genome assembly.</title>
        <authorList>
            <person name="Smith C."/>
        </authorList>
    </citation>
    <scope>NUCLEOTIDE SEQUENCE [LARGE SCALE GENOMIC DNA]</scope>
    <source>
        <strain evidence="5">EP-1</strain>
        <tissue evidence="5">Whole</tissue>
    </source>
</reference>
<comment type="function">
    <text evidence="2">Hydrolase that can remove 'Lys-48'-linked conjugated ubiquitin from proteins.</text>
</comment>